<dbReference type="EMBL" id="CAKXAJ010026211">
    <property type="protein sequence ID" value="CAH2262327.1"/>
    <property type="molecule type" value="Genomic_DNA"/>
</dbReference>
<dbReference type="GO" id="GO:0022857">
    <property type="term" value="F:transmembrane transporter activity"/>
    <property type="evidence" value="ECO:0007669"/>
    <property type="project" value="InterPro"/>
</dbReference>
<dbReference type="InterPro" id="IPR011701">
    <property type="entry name" value="MFS"/>
</dbReference>
<dbReference type="Gene3D" id="1.20.1250.20">
    <property type="entry name" value="MFS general substrate transporter like domains"/>
    <property type="match status" value="1"/>
</dbReference>
<evidence type="ECO:0000259" key="7">
    <source>
        <dbReference type="PROSITE" id="PS50850"/>
    </source>
</evidence>
<evidence type="ECO:0000313" key="8">
    <source>
        <dbReference type="EMBL" id="CAH2262327.1"/>
    </source>
</evidence>
<evidence type="ECO:0000256" key="1">
    <source>
        <dbReference type="ARBA" id="ARBA00004141"/>
    </source>
</evidence>
<protein>
    <submittedName>
        <fullName evidence="8">Jg26873 protein</fullName>
    </submittedName>
</protein>
<dbReference type="Pfam" id="PF07690">
    <property type="entry name" value="MFS_1"/>
    <property type="match status" value="1"/>
</dbReference>
<sequence>MREFTRRQWLTVVVISVADFCNAICVALQAPFFPQEAEKKGCTATEYGLVFGVFELAVFIISPFYGAHLNKLGPKLVFNAGILTTSTCAILFG</sequence>
<feature type="transmembrane region" description="Helical" evidence="6">
    <location>
        <begin position="47"/>
        <end position="67"/>
    </location>
</feature>
<comment type="caution">
    <text evidence="8">The sequence shown here is derived from an EMBL/GenBank/DDBJ whole genome shotgun (WGS) entry which is preliminary data.</text>
</comment>
<keyword evidence="9" id="KW-1185">Reference proteome</keyword>
<proteinExistence type="predicted"/>
<keyword evidence="2" id="KW-0813">Transport</keyword>
<keyword evidence="3 6" id="KW-0812">Transmembrane</keyword>
<dbReference type="InterPro" id="IPR050930">
    <property type="entry name" value="MFS_Vesicular_Transporter"/>
</dbReference>
<evidence type="ECO:0000256" key="4">
    <source>
        <dbReference type="ARBA" id="ARBA00022989"/>
    </source>
</evidence>
<evidence type="ECO:0000313" key="9">
    <source>
        <dbReference type="Proteomes" id="UP000838756"/>
    </source>
</evidence>
<dbReference type="PANTHER" id="PTHR23506">
    <property type="entry name" value="GH10249P"/>
    <property type="match status" value="1"/>
</dbReference>
<feature type="domain" description="Major facilitator superfamily (MFS) profile" evidence="7">
    <location>
        <begin position="11"/>
        <end position="93"/>
    </location>
</feature>
<dbReference type="GO" id="GO:0016020">
    <property type="term" value="C:membrane"/>
    <property type="evidence" value="ECO:0007669"/>
    <property type="project" value="UniProtKB-SubCell"/>
</dbReference>
<evidence type="ECO:0000256" key="6">
    <source>
        <dbReference type="SAM" id="Phobius"/>
    </source>
</evidence>
<comment type="subcellular location">
    <subcellularLocation>
        <location evidence="1">Membrane</location>
        <topology evidence="1">Multi-pass membrane protein</topology>
    </subcellularLocation>
</comment>
<dbReference type="SUPFAM" id="SSF103473">
    <property type="entry name" value="MFS general substrate transporter"/>
    <property type="match status" value="1"/>
</dbReference>
<dbReference type="OrthoDB" id="446368at2759"/>
<dbReference type="InterPro" id="IPR036259">
    <property type="entry name" value="MFS_trans_sf"/>
</dbReference>
<dbReference type="PANTHER" id="PTHR23506:SF26">
    <property type="entry name" value="MFS-TYPE TRANSPORTER SLC18B1"/>
    <property type="match status" value="1"/>
</dbReference>
<reference evidence="8" key="1">
    <citation type="submission" date="2022-03" db="EMBL/GenBank/DDBJ databases">
        <authorList>
            <person name="Lindestad O."/>
        </authorList>
    </citation>
    <scope>NUCLEOTIDE SEQUENCE</scope>
</reference>
<dbReference type="InterPro" id="IPR020846">
    <property type="entry name" value="MFS_dom"/>
</dbReference>
<keyword evidence="4 6" id="KW-1133">Transmembrane helix</keyword>
<organism evidence="8 9">
    <name type="scientific">Pararge aegeria aegeria</name>
    <dbReference type="NCBI Taxonomy" id="348720"/>
    <lineage>
        <taxon>Eukaryota</taxon>
        <taxon>Metazoa</taxon>
        <taxon>Ecdysozoa</taxon>
        <taxon>Arthropoda</taxon>
        <taxon>Hexapoda</taxon>
        <taxon>Insecta</taxon>
        <taxon>Pterygota</taxon>
        <taxon>Neoptera</taxon>
        <taxon>Endopterygota</taxon>
        <taxon>Lepidoptera</taxon>
        <taxon>Glossata</taxon>
        <taxon>Ditrysia</taxon>
        <taxon>Papilionoidea</taxon>
        <taxon>Nymphalidae</taxon>
        <taxon>Satyrinae</taxon>
        <taxon>Satyrini</taxon>
        <taxon>Parargina</taxon>
        <taxon>Pararge</taxon>
    </lineage>
</organism>
<dbReference type="AlphaFoldDB" id="A0A8S4SE15"/>
<evidence type="ECO:0000256" key="5">
    <source>
        <dbReference type="ARBA" id="ARBA00023136"/>
    </source>
</evidence>
<keyword evidence="5 6" id="KW-0472">Membrane</keyword>
<evidence type="ECO:0000256" key="3">
    <source>
        <dbReference type="ARBA" id="ARBA00022692"/>
    </source>
</evidence>
<gene>
    <name evidence="8" type="primary">jg26873</name>
    <name evidence="8" type="ORF">PAEG_LOCUS24160</name>
</gene>
<evidence type="ECO:0000256" key="2">
    <source>
        <dbReference type="ARBA" id="ARBA00022448"/>
    </source>
</evidence>
<dbReference type="PROSITE" id="PS50850">
    <property type="entry name" value="MFS"/>
    <property type="match status" value="1"/>
</dbReference>
<accession>A0A8S4SE15</accession>
<name>A0A8S4SE15_9NEOP</name>
<dbReference type="Proteomes" id="UP000838756">
    <property type="component" value="Unassembled WGS sequence"/>
</dbReference>